<evidence type="ECO:0000313" key="4">
    <source>
        <dbReference type="Proteomes" id="UP000054886"/>
    </source>
</evidence>
<dbReference type="Gene3D" id="1.10.8.10">
    <property type="entry name" value="DNA helicase RuvA subunit, C-terminal domain"/>
    <property type="match status" value="1"/>
</dbReference>
<dbReference type="VEuPathDB" id="FungiDB:B1J91_I07205g"/>
<feature type="compositionally biased region" description="Low complexity" evidence="1">
    <location>
        <begin position="104"/>
        <end position="114"/>
    </location>
</feature>
<dbReference type="PANTHER" id="PTHR39597">
    <property type="entry name" value="UBA DOMAIN-CONTAINING PROTEIN RUP1"/>
    <property type="match status" value="1"/>
</dbReference>
<dbReference type="GO" id="GO:0016579">
    <property type="term" value="P:protein deubiquitination"/>
    <property type="evidence" value="ECO:0007669"/>
    <property type="project" value="EnsemblFungi"/>
</dbReference>
<dbReference type="InterPro" id="IPR009060">
    <property type="entry name" value="UBA-like_sf"/>
</dbReference>
<protein>
    <submittedName>
        <fullName evidence="3">UBA domain-containing protein RUP1</fullName>
    </submittedName>
</protein>
<dbReference type="VEuPathDB" id="FungiDB:GVI51_I07029"/>
<dbReference type="SMART" id="SM00165">
    <property type="entry name" value="UBA"/>
    <property type="match status" value="1"/>
</dbReference>
<dbReference type="InterPro" id="IPR041970">
    <property type="entry name" value="Rup1_UBA"/>
</dbReference>
<name>A0A0W0D073_CANGB</name>
<dbReference type="Proteomes" id="UP000054886">
    <property type="component" value="Unassembled WGS sequence"/>
</dbReference>
<dbReference type="VEuPathDB" id="FungiDB:CAGL0I07205g"/>
<dbReference type="GO" id="GO:0005829">
    <property type="term" value="C:cytosol"/>
    <property type="evidence" value="ECO:0007669"/>
    <property type="project" value="TreeGrafter"/>
</dbReference>
<accession>A0A0W0D073</accession>
<evidence type="ECO:0000313" key="3">
    <source>
        <dbReference type="EMBL" id="KTB05134.1"/>
    </source>
</evidence>
<proteinExistence type="predicted"/>
<dbReference type="PANTHER" id="PTHR39597:SF1">
    <property type="entry name" value="UBA DOMAIN-CONTAINING PROTEIN RUP1"/>
    <property type="match status" value="1"/>
</dbReference>
<dbReference type="EMBL" id="LLZZ01000114">
    <property type="protein sequence ID" value="KTB05134.1"/>
    <property type="molecule type" value="Genomic_DNA"/>
</dbReference>
<dbReference type="InterPro" id="IPR015940">
    <property type="entry name" value="UBA"/>
</dbReference>
<dbReference type="InterPro" id="IPR055335">
    <property type="entry name" value="Ucp6/RUP1"/>
</dbReference>
<dbReference type="Pfam" id="PF22562">
    <property type="entry name" value="UBA_7"/>
    <property type="match status" value="1"/>
</dbReference>
<gene>
    <name evidence="3" type="ORF">AO440_002645</name>
</gene>
<feature type="region of interest" description="Disordered" evidence="1">
    <location>
        <begin position="96"/>
        <end position="119"/>
    </location>
</feature>
<dbReference type="AlphaFoldDB" id="A0A0W0D073"/>
<sequence length="603" mass="68832">MDFEGNVQSLLEMGIAQDVAEQALRECNGDVEAALNYIFNTPNEIDNDAMAGQQMGSVPVGTQGIFDDSAFKIQENNPPQSQSYSEQQLVQENLPDNTFRSDSDTNSDSDSSSSLEQSQYTSIDDLIPQQFKNTMDYPTVVIPAPAVPNHIYYCALFALFISIHLPHYFVKADHDDMPLLFSPDWFNDIDREPEDEPLLVLRDQLHKLIAVQNSNDHSARAFVTSKMFDVDLQSVIQSNEPMLTNPNYFHLYQILPSFIKTIANLSYTEKNLFISSAIQGGEEASSSKESLLSLFHFLPEEYESNLYKMFNVLLYPDDDHDIGEDEDEVSENSLKELAPVMTIIFNEAENIDENAPVTNGVEVPLKFYPQLYTKKCKDQLISHVLSKRKDGRKELKQILKDIGNLKSYQGKDILSFINSSLDYLTKDKDDSGIAEELHKLKDELTAKKTEKMNSYKQISEQMHTEWNIQNPELKIVETATKLGLIDEPYFLNLAVVSPFFYFVRNRKDEWYEVRFNPFNTAEDKISVGKCDGPGEVIQHVKNSTTVPNSTPLMFVYSKDSYMADDTEMQELLSQNKTLLDFFKQDQIYLQNFENARGEGDIRI</sequence>
<feature type="domain" description="UBA" evidence="2">
    <location>
        <begin position="1"/>
        <end position="41"/>
    </location>
</feature>
<organism evidence="3 4">
    <name type="scientific">Candida glabrata</name>
    <name type="common">Yeast</name>
    <name type="synonym">Torulopsis glabrata</name>
    <dbReference type="NCBI Taxonomy" id="5478"/>
    <lineage>
        <taxon>Eukaryota</taxon>
        <taxon>Fungi</taxon>
        <taxon>Dikarya</taxon>
        <taxon>Ascomycota</taxon>
        <taxon>Saccharomycotina</taxon>
        <taxon>Saccharomycetes</taxon>
        <taxon>Saccharomycetales</taxon>
        <taxon>Saccharomycetaceae</taxon>
        <taxon>Nakaseomyces</taxon>
    </lineage>
</organism>
<evidence type="ECO:0000259" key="2">
    <source>
        <dbReference type="PROSITE" id="PS50030"/>
    </source>
</evidence>
<dbReference type="PROSITE" id="PS50030">
    <property type="entry name" value="UBA"/>
    <property type="match status" value="1"/>
</dbReference>
<dbReference type="GO" id="GO:0005634">
    <property type="term" value="C:nucleus"/>
    <property type="evidence" value="ECO:0007669"/>
    <property type="project" value="TreeGrafter"/>
</dbReference>
<dbReference type="CDD" id="cd14307">
    <property type="entry name" value="UBA_RUP1p"/>
    <property type="match status" value="1"/>
</dbReference>
<evidence type="ECO:0000256" key="1">
    <source>
        <dbReference type="SAM" id="MobiDB-lite"/>
    </source>
</evidence>
<reference evidence="3 4" key="1">
    <citation type="submission" date="2015-10" db="EMBL/GenBank/DDBJ databases">
        <title>Draft genomes sequences of Candida glabrata isolates 1A, 1B, 2A, 2B, 3A and 3B.</title>
        <authorList>
            <person name="Haavelsrud O.E."/>
            <person name="Gaustad P."/>
        </authorList>
    </citation>
    <scope>NUCLEOTIDE SEQUENCE [LARGE SCALE GENOMIC DNA]</scope>
    <source>
        <strain evidence="3">910700640</strain>
    </source>
</reference>
<dbReference type="GO" id="GO:1902499">
    <property type="term" value="P:positive regulation of protein autoubiquitination"/>
    <property type="evidence" value="ECO:0007669"/>
    <property type="project" value="EnsemblFungi"/>
</dbReference>
<dbReference type="SUPFAM" id="SSF46934">
    <property type="entry name" value="UBA-like"/>
    <property type="match status" value="1"/>
</dbReference>
<comment type="caution">
    <text evidence="3">The sequence shown here is derived from an EMBL/GenBank/DDBJ whole genome shotgun (WGS) entry which is preliminary data.</text>
</comment>
<dbReference type="VEuPathDB" id="FungiDB:GWK60_I02695"/>